<feature type="chain" id="PRO_5040439617" evidence="3">
    <location>
        <begin position="20"/>
        <end position="135"/>
    </location>
</feature>
<dbReference type="InterPro" id="IPR000618">
    <property type="entry name" value="Insect_cuticle"/>
</dbReference>
<dbReference type="Pfam" id="PF00379">
    <property type="entry name" value="Chitin_bind_4"/>
    <property type="match status" value="1"/>
</dbReference>
<organism evidence="4 5">
    <name type="scientific">Phyllotreta striolata</name>
    <name type="common">Striped flea beetle</name>
    <name type="synonym">Crioceris striolata</name>
    <dbReference type="NCBI Taxonomy" id="444603"/>
    <lineage>
        <taxon>Eukaryota</taxon>
        <taxon>Metazoa</taxon>
        <taxon>Ecdysozoa</taxon>
        <taxon>Arthropoda</taxon>
        <taxon>Hexapoda</taxon>
        <taxon>Insecta</taxon>
        <taxon>Pterygota</taxon>
        <taxon>Neoptera</taxon>
        <taxon>Endopterygota</taxon>
        <taxon>Coleoptera</taxon>
        <taxon>Polyphaga</taxon>
        <taxon>Cucujiformia</taxon>
        <taxon>Chrysomeloidea</taxon>
        <taxon>Chrysomelidae</taxon>
        <taxon>Galerucinae</taxon>
        <taxon>Alticini</taxon>
        <taxon>Phyllotreta</taxon>
    </lineage>
</organism>
<evidence type="ECO:0000256" key="1">
    <source>
        <dbReference type="ARBA" id="ARBA00022460"/>
    </source>
</evidence>
<dbReference type="AlphaFoldDB" id="A0A9N9XP13"/>
<keyword evidence="3" id="KW-0732">Signal</keyword>
<evidence type="ECO:0000313" key="5">
    <source>
        <dbReference type="Proteomes" id="UP001153712"/>
    </source>
</evidence>
<reference evidence="4" key="1">
    <citation type="submission" date="2022-01" db="EMBL/GenBank/DDBJ databases">
        <authorList>
            <person name="King R."/>
        </authorList>
    </citation>
    <scope>NUCLEOTIDE SEQUENCE</scope>
</reference>
<dbReference type="InterPro" id="IPR031311">
    <property type="entry name" value="CHIT_BIND_RR_consensus"/>
</dbReference>
<sequence length="135" mass="15023">MYFHSVVLTLLVLCGLVYSQNQGARIVKYENDVRGNGGYNFRFETDDPVARQEAGTWEGTGTYGPDGEELGYNRVNGNGFHYFPDGTPFRITYTANEYGYQPKFVIGNVDSKSKIPDLRKIPDDAYFSLQGGGLG</sequence>
<dbReference type="GO" id="GO:0042302">
    <property type="term" value="F:structural constituent of cuticle"/>
    <property type="evidence" value="ECO:0007669"/>
    <property type="project" value="UniProtKB-UniRule"/>
</dbReference>
<dbReference type="PROSITE" id="PS51155">
    <property type="entry name" value="CHIT_BIND_RR_2"/>
    <property type="match status" value="1"/>
</dbReference>
<dbReference type="PROSITE" id="PS00233">
    <property type="entry name" value="CHIT_BIND_RR_1"/>
    <property type="match status" value="1"/>
</dbReference>
<dbReference type="OrthoDB" id="8123782at2759"/>
<dbReference type="Proteomes" id="UP001153712">
    <property type="component" value="Chromosome 2"/>
</dbReference>
<evidence type="ECO:0000256" key="3">
    <source>
        <dbReference type="SAM" id="SignalP"/>
    </source>
</evidence>
<evidence type="ECO:0000256" key="2">
    <source>
        <dbReference type="PROSITE-ProRule" id="PRU00497"/>
    </source>
</evidence>
<evidence type="ECO:0000313" key="4">
    <source>
        <dbReference type="EMBL" id="CAG9858878.1"/>
    </source>
</evidence>
<keyword evidence="1 2" id="KW-0193">Cuticle</keyword>
<protein>
    <submittedName>
        <fullName evidence="4">Uncharacterized protein</fullName>
    </submittedName>
</protein>
<proteinExistence type="predicted"/>
<name>A0A9N9XP13_PHYSR</name>
<gene>
    <name evidence="4" type="ORF">PHYEVI_LOCUS5265</name>
</gene>
<dbReference type="EMBL" id="OU900095">
    <property type="protein sequence ID" value="CAG9858878.1"/>
    <property type="molecule type" value="Genomic_DNA"/>
</dbReference>
<feature type="signal peptide" evidence="3">
    <location>
        <begin position="1"/>
        <end position="19"/>
    </location>
</feature>
<keyword evidence="5" id="KW-1185">Reference proteome</keyword>
<accession>A0A9N9XP13</accession>